<dbReference type="PRINTS" id="PR00037">
    <property type="entry name" value="HTHLACR"/>
</dbReference>
<dbReference type="SUPFAM" id="SSF46785">
    <property type="entry name" value="Winged helix' DNA-binding domain"/>
    <property type="match status" value="1"/>
</dbReference>
<dbReference type="PANTHER" id="PTHR30363">
    <property type="entry name" value="HTH-TYPE TRANSCRIPTIONAL REGULATOR SRLR-RELATED"/>
    <property type="match status" value="1"/>
</dbReference>
<feature type="domain" description="HTH deoR-type" evidence="3">
    <location>
        <begin position="3"/>
        <end position="58"/>
    </location>
</feature>
<dbReference type="Gene3D" id="1.10.10.10">
    <property type="entry name" value="Winged helix-like DNA-binding domain superfamily/Winged helix DNA-binding domain"/>
    <property type="match status" value="1"/>
</dbReference>
<comment type="caution">
    <text evidence="4">The sequence shown here is derived from an EMBL/GenBank/DDBJ whole genome shotgun (WGS) entry which is preliminary data.</text>
</comment>
<dbReference type="InterPro" id="IPR036388">
    <property type="entry name" value="WH-like_DNA-bd_sf"/>
</dbReference>
<dbReference type="SMART" id="SM01134">
    <property type="entry name" value="DeoRC"/>
    <property type="match status" value="1"/>
</dbReference>
<gene>
    <name evidence="4" type="ORF">DQX05_27625</name>
</gene>
<name>A0A3A3GVR4_PANTH</name>
<dbReference type="PANTHER" id="PTHR30363:SF44">
    <property type="entry name" value="AGA OPERON TRANSCRIPTIONAL REPRESSOR-RELATED"/>
    <property type="match status" value="1"/>
</dbReference>
<dbReference type="InterPro" id="IPR036390">
    <property type="entry name" value="WH_DNA-bd_sf"/>
</dbReference>
<keyword evidence="2" id="KW-0804">Transcription</keyword>
<dbReference type="InterPro" id="IPR014036">
    <property type="entry name" value="DeoR-like_C"/>
</dbReference>
<proteinExistence type="predicted"/>
<accession>A0A3A3GVR4</accession>
<protein>
    <submittedName>
        <fullName evidence="4">DeoR/GlpR transcriptional regulator</fullName>
    </submittedName>
</protein>
<evidence type="ECO:0000313" key="4">
    <source>
        <dbReference type="EMBL" id="RJG17728.1"/>
    </source>
</evidence>
<dbReference type="Gene3D" id="3.40.50.1360">
    <property type="match status" value="1"/>
</dbReference>
<dbReference type="Proteomes" id="UP000266177">
    <property type="component" value="Unassembled WGS sequence"/>
</dbReference>
<evidence type="ECO:0000256" key="2">
    <source>
        <dbReference type="ARBA" id="ARBA00023163"/>
    </source>
</evidence>
<dbReference type="RefSeq" id="WP_119796491.1">
    <property type="nucleotide sequence ID" value="NZ_QYZD01000047.1"/>
</dbReference>
<dbReference type="SMART" id="SM00420">
    <property type="entry name" value="HTH_DEOR"/>
    <property type="match status" value="1"/>
</dbReference>
<dbReference type="OrthoDB" id="9797223at2"/>
<evidence type="ECO:0000313" key="5">
    <source>
        <dbReference type="Proteomes" id="UP000266177"/>
    </source>
</evidence>
<dbReference type="InterPro" id="IPR050313">
    <property type="entry name" value="Carb_Metab_HTH_regulators"/>
</dbReference>
<reference evidence="4 5" key="1">
    <citation type="submission" date="2018-09" db="EMBL/GenBank/DDBJ databases">
        <title>Paenibacillus SK2017-BO5.</title>
        <authorList>
            <person name="Piskunova J.V."/>
            <person name="Dubiley S.A."/>
            <person name="Severinov K.V."/>
        </authorList>
    </citation>
    <scope>NUCLEOTIDE SEQUENCE [LARGE SCALE GENOMIC DNA]</scope>
    <source>
        <strain evidence="4 5">BO5</strain>
    </source>
</reference>
<dbReference type="Pfam" id="PF00455">
    <property type="entry name" value="DeoRC"/>
    <property type="match status" value="1"/>
</dbReference>
<evidence type="ECO:0000256" key="1">
    <source>
        <dbReference type="ARBA" id="ARBA00023015"/>
    </source>
</evidence>
<dbReference type="InterPro" id="IPR001034">
    <property type="entry name" value="DeoR_HTH"/>
</dbReference>
<dbReference type="GO" id="GO:0003700">
    <property type="term" value="F:DNA-binding transcription factor activity"/>
    <property type="evidence" value="ECO:0007669"/>
    <property type="project" value="InterPro"/>
</dbReference>
<dbReference type="AlphaFoldDB" id="A0A3A3GVR4"/>
<organism evidence="4 5">
    <name type="scientific">Paenibacillus thiaminolyticus</name>
    <name type="common">Bacillus thiaminolyticus</name>
    <dbReference type="NCBI Taxonomy" id="49283"/>
    <lineage>
        <taxon>Bacteria</taxon>
        <taxon>Bacillati</taxon>
        <taxon>Bacillota</taxon>
        <taxon>Bacilli</taxon>
        <taxon>Bacillales</taxon>
        <taxon>Paenibacillaceae</taxon>
        <taxon>Paenibacillus</taxon>
    </lineage>
</organism>
<dbReference type="Pfam" id="PF08220">
    <property type="entry name" value="HTH_DeoR"/>
    <property type="match status" value="1"/>
</dbReference>
<sequence length="250" mass="27401">MSNVKRHQQIMELLIQQGEVKVNELSEQLDVTGKTIRTDLEALEAQGLLTRVHGGAVLKNISDLGLLPVQAPNSRHLSEKAEIAEKAVRLIEPDDIIALDGGSTTLEMAKRLDHESLTVVTNDLFIIAELIRKPDIRLVVPGGYRNRNLLVSSEAVQLVRKLNIQKAFVSSTGIHTENGLTIYTSELYDLKRAWIETAKHSYGVVDHTKFGKSALLTFASLPDMTAVITDSGLSEEARASYIAAGVPDIL</sequence>
<keyword evidence="1" id="KW-0805">Transcription regulation</keyword>
<evidence type="ECO:0000259" key="3">
    <source>
        <dbReference type="PROSITE" id="PS51000"/>
    </source>
</evidence>
<dbReference type="PROSITE" id="PS51000">
    <property type="entry name" value="HTH_DEOR_2"/>
    <property type="match status" value="1"/>
</dbReference>
<dbReference type="InterPro" id="IPR037171">
    <property type="entry name" value="NagB/RpiA_transferase-like"/>
</dbReference>
<dbReference type="EMBL" id="QYZD01000047">
    <property type="protein sequence ID" value="RJG17728.1"/>
    <property type="molecule type" value="Genomic_DNA"/>
</dbReference>
<dbReference type="SUPFAM" id="SSF100950">
    <property type="entry name" value="NagB/RpiA/CoA transferase-like"/>
    <property type="match status" value="1"/>
</dbReference>